<evidence type="ECO:0000313" key="2">
    <source>
        <dbReference type="EMBL" id="THV32890.1"/>
    </source>
</evidence>
<evidence type="ECO:0000259" key="1">
    <source>
        <dbReference type="Pfam" id="PF01814"/>
    </source>
</evidence>
<dbReference type="Proteomes" id="UP000308760">
    <property type="component" value="Unassembled WGS sequence"/>
</dbReference>
<feature type="domain" description="Hemerythrin-like" evidence="1">
    <location>
        <begin position="12"/>
        <end position="149"/>
    </location>
</feature>
<reference evidence="2 3" key="2">
    <citation type="submission" date="2019-05" db="EMBL/GenBank/DDBJ databases">
        <title>Glycomyces buryatensis sp. nov.</title>
        <authorList>
            <person name="Nikitina E."/>
        </authorList>
    </citation>
    <scope>NUCLEOTIDE SEQUENCE [LARGE SCALE GENOMIC DNA]</scope>
    <source>
        <strain evidence="2 3">18</strain>
    </source>
</reference>
<evidence type="ECO:0000313" key="3">
    <source>
        <dbReference type="Proteomes" id="UP000308760"/>
    </source>
</evidence>
<dbReference type="InterPro" id="IPR053206">
    <property type="entry name" value="Dimeric_xanthone_biosynth"/>
</dbReference>
<gene>
    <name evidence="2" type="ORF">FAB82_26660</name>
</gene>
<proteinExistence type="predicted"/>
<dbReference type="InterPro" id="IPR012312">
    <property type="entry name" value="Hemerythrin-like"/>
</dbReference>
<comment type="caution">
    <text evidence="2">The sequence shown here is derived from an EMBL/GenBank/DDBJ whole genome shotgun (WGS) entry which is preliminary data.</text>
</comment>
<dbReference type="PANTHER" id="PTHR38048">
    <property type="entry name" value="EXPRESSED PROTEIN"/>
    <property type="match status" value="1"/>
</dbReference>
<dbReference type="OrthoDB" id="8225825at2"/>
<reference evidence="3" key="1">
    <citation type="submission" date="2019-04" db="EMBL/GenBank/DDBJ databases">
        <title>Nocardioides xinjiangensis sp. nov.</title>
        <authorList>
            <person name="Liu S."/>
        </authorList>
    </citation>
    <scope>NUCLEOTIDE SEQUENCE [LARGE SCALE GENOMIC DNA]</scope>
    <source>
        <strain evidence="3">18</strain>
    </source>
</reference>
<dbReference type="CDD" id="cd12108">
    <property type="entry name" value="Hr-like"/>
    <property type="match status" value="1"/>
</dbReference>
<dbReference type="Pfam" id="PF01814">
    <property type="entry name" value="Hemerythrin"/>
    <property type="match status" value="1"/>
</dbReference>
<organism evidence="2 3">
    <name type="scientific">Glycomyces buryatensis</name>
    <dbReference type="NCBI Taxonomy" id="2570927"/>
    <lineage>
        <taxon>Bacteria</taxon>
        <taxon>Bacillati</taxon>
        <taxon>Actinomycetota</taxon>
        <taxon>Actinomycetes</taxon>
        <taxon>Glycomycetales</taxon>
        <taxon>Glycomycetaceae</taxon>
        <taxon>Glycomyces</taxon>
    </lineage>
</organism>
<keyword evidence="3" id="KW-1185">Reference proteome</keyword>
<protein>
    <submittedName>
        <fullName evidence="2">Hemerythrin domain-containing protein</fullName>
    </submittedName>
</protein>
<name>A0A4S8PPF5_9ACTN</name>
<accession>A0A4S8PPF5</accession>
<dbReference type="EMBL" id="STGY01000086">
    <property type="protein sequence ID" value="THV32890.1"/>
    <property type="molecule type" value="Genomic_DNA"/>
</dbReference>
<dbReference type="RefSeq" id="WP_136537623.1">
    <property type="nucleotide sequence ID" value="NZ_STGY01000086.1"/>
</dbReference>
<dbReference type="AlphaFoldDB" id="A0A4S8PPF5"/>
<dbReference type="Gene3D" id="1.20.120.520">
    <property type="entry name" value="nmb1532 protein domain like"/>
    <property type="match status" value="1"/>
</dbReference>
<dbReference type="PANTHER" id="PTHR38048:SF2">
    <property type="entry name" value="HEMERYTHRIN-LIKE DOMAIN-CONTAINING PROTEIN"/>
    <property type="match status" value="1"/>
</dbReference>
<sequence>MHETKTIDNMGDKLIEIHDALREQLDRVRSEADAHFAAAAESAEPPKPGLGLQLRQHCLTFCEFLTFHHDSEENGVFPSLAEHHPHLREPIDRLREEHKVVNRLKDEIAALVGDIELFDAAAFATELESMTDRLHAHLDYEETELIPVLAEIPFPPVAPPDTP</sequence>